<dbReference type="Gene3D" id="3.40.50.2300">
    <property type="match status" value="1"/>
</dbReference>
<feature type="domain" description="Response regulatory" evidence="9">
    <location>
        <begin position="511"/>
        <end position="635"/>
    </location>
</feature>
<dbReference type="PROSITE" id="PS50109">
    <property type="entry name" value="HIS_KIN"/>
    <property type="match status" value="1"/>
</dbReference>
<protein>
    <recommendedName>
        <fullName evidence="2">histidine kinase</fullName>
        <ecNumber evidence="2">2.7.13.3</ecNumber>
    </recommendedName>
</protein>
<dbReference type="InterPro" id="IPR004358">
    <property type="entry name" value="Sig_transdc_His_kin-like_C"/>
</dbReference>
<keyword evidence="7" id="KW-1133">Transmembrane helix</keyword>
<dbReference type="Gene3D" id="1.10.287.130">
    <property type="match status" value="1"/>
</dbReference>
<evidence type="ECO:0000313" key="11">
    <source>
        <dbReference type="Proteomes" id="UP001589775"/>
    </source>
</evidence>
<feature type="modified residue" description="4-aspartylphosphate" evidence="5">
    <location>
        <position position="565"/>
    </location>
</feature>
<dbReference type="GO" id="GO:0005524">
    <property type="term" value="F:ATP binding"/>
    <property type="evidence" value="ECO:0007669"/>
    <property type="project" value="UniProtKB-KW"/>
</dbReference>
<dbReference type="SUPFAM" id="SSF52172">
    <property type="entry name" value="CheY-like"/>
    <property type="match status" value="2"/>
</dbReference>
<dbReference type="EMBL" id="JBHLWM010000003">
    <property type="protein sequence ID" value="MFC0240532.1"/>
    <property type="molecule type" value="Genomic_DNA"/>
</dbReference>
<dbReference type="CDD" id="cd17546">
    <property type="entry name" value="REC_hyHK_CKI1_RcsC-like"/>
    <property type="match status" value="1"/>
</dbReference>
<gene>
    <name evidence="10" type="ORF">ACFFJ6_08645</name>
</gene>
<dbReference type="Pfam" id="PF02518">
    <property type="entry name" value="HATPase_c"/>
    <property type="match status" value="1"/>
</dbReference>
<dbReference type="Gene3D" id="3.30.565.10">
    <property type="entry name" value="Histidine kinase-like ATPase, C-terminal domain"/>
    <property type="match status" value="1"/>
</dbReference>
<dbReference type="PRINTS" id="PR00344">
    <property type="entry name" value="BCTRLSENSOR"/>
</dbReference>
<dbReference type="InterPro" id="IPR003594">
    <property type="entry name" value="HATPase_dom"/>
</dbReference>
<comment type="caution">
    <text evidence="10">The sequence shown here is derived from an EMBL/GenBank/DDBJ whole genome shotgun (WGS) entry which is preliminary data.</text>
</comment>
<evidence type="ECO:0000256" key="6">
    <source>
        <dbReference type="SAM" id="MobiDB-lite"/>
    </source>
</evidence>
<dbReference type="SUPFAM" id="SSF55874">
    <property type="entry name" value="ATPase domain of HSP90 chaperone/DNA topoisomerase II/histidine kinase"/>
    <property type="match status" value="1"/>
</dbReference>
<evidence type="ECO:0000256" key="4">
    <source>
        <dbReference type="ARBA" id="ARBA00023012"/>
    </source>
</evidence>
<dbReference type="SMART" id="SM00388">
    <property type="entry name" value="HisKA"/>
    <property type="match status" value="1"/>
</dbReference>
<feature type="region of interest" description="Disordered" evidence="6">
    <location>
        <begin position="104"/>
        <end position="127"/>
    </location>
</feature>
<keyword evidence="7" id="KW-0812">Transmembrane</keyword>
<feature type="compositionally biased region" description="Basic and acidic residues" evidence="6">
    <location>
        <begin position="104"/>
        <end position="115"/>
    </location>
</feature>
<dbReference type="Pfam" id="PF00072">
    <property type="entry name" value="Response_reg"/>
    <property type="match status" value="1"/>
</dbReference>
<dbReference type="Pfam" id="PF00512">
    <property type="entry name" value="HisKA"/>
    <property type="match status" value="1"/>
</dbReference>
<dbReference type="SMART" id="SM00387">
    <property type="entry name" value="HATPase_c"/>
    <property type="match status" value="1"/>
</dbReference>
<dbReference type="PROSITE" id="PS50110">
    <property type="entry name" value="RESPONSE_REGULATORY"/>
    <property type="match status" value="1"/>
</dbReference>
<comment type="catalytic activity">
    <reaction evidence="1">
        <text>ATP + protein L-histidine = ADP + protein N-phospho-L-histidine.</text>
        <dbReference type="EC" id="2.7.13.3"/>
    </reaction>
</comment>
<keyword evidence="10" id="KW-0547">Nucleotide-binding</keyword>
<feature type="transmembrane region" description="Helical" evidence="7">
    <location>
        <begin position="52"/>
        <end position="71"/>
    </location>
</feature>
<dbReference type="PANTHER" id="PTHR45339:SF1">
    <property type="entry name" value="HYBRID SIGNAL TRANSDUCTION HISTIDINE KINASE J"/>
    <property type="match status" value="1"/>
</dbReference>
<feature type="domain" description="Histidine kinase" evidence="8">
    <location>
        <begin position="136"/>
        <end position="354"/>
    </location>
</feature>
<dbReference type="CDD" id="cd16922">
    <property type="entry name" value="HATPase_EvgS-ArcB-TorS-like"/>
    <property type="match status" value="1"/>
</dbReference>
<evidence type="ECO:0000259" key="9">
    <source>
        <dbReference type="PROSITE" id="PS50110"/>
    </source>
</evidence>
<keyword evidence="11" id="KW-1185">Reference proteome</keyword>
<reference evidence="10 11" key="1">
    <citation type="submission" date="2024-09" db="EMBL/GenBank/DDBJ databases">
        <authorList>
            <person name="Sun Q."/>
            <person name="Mori K."/>
        </authorList>
    </citation>
    <scope>NUCLEOTIDE SEQUENCE [LARGE SCALE GENOMIC DNA]</scope>
    <source>
        <strain evidence="10 11">KCTC 23279</strain>
    </source>
</reference>
<dbReference type="InterPro" id="IPR036890">
    <property type="entry name" value="HATPase_C_sf"/>
</dbReference>
<dbReference type="InterPro" id="IPR005467">
    <property type="entry name" value="His_kinase_dom"/>
</dbReference>
<evidence type="ECO:0000256" key="3">
    <source>
        <dbReference type="ARBA" id="ARBA00022553"/>
    </source>
</evidence>
<evidence type="ECO:0000313" key="10">
    <source>
        <dbReference type="EMBL" id="MFC0240532.1"/>
    </source>
</evidence>
<keyword evidence="4" id="KW-0902">Two-component regulatory system</keyword>
<organism evidence="10 11">
    <name type="scientific">Rhodopseudomonas telluris</name>
    <dbReference type="NCBI Taxonomy" id="644215"/>
    <lineage>
        <taxon>Bacteria</taxon>
        <taxon>Pseudomonadati</taxon>
        <taxon>Pseudomonadota</taxon>
        <taxon>Alphaproteobacteria</taxon>
        <taxon>Hyphomicrobiales</taxon>
        <taxon>Nitrobacteraceae</taxon>
        <taxon>Rhodopseudomonas</taxon>
    </lineage>
</organism>
<dbReference type="SUPFAM" id="SSF47384">
    <property type="entry name" value="Homodimeric domain of signal transducing histidine kinase"/>
    <property type="match status" value="1"/>
</dbReference>
<proteinExistence type="predicted"/>
<accession>A0ABV6EQY6</accession>
<dbReference type="Proteomes" id="UP001589775">
    <property type="component" value="Unassembled WGS sequence"/>
</dbReference>
<evidence type="ECO:0000256" key="5">
    <source>
        <dbReference type="PROSITE-ProRule" id="PRU00169"/>
    </source>
</evidence>
<dbReference type="CDD" id="cd00082">
    <property type="entry name" value="HisKA"/>
    <property type="match status" value="1"/>
</dbReference>
<evidence type="ECO:0000256" key="2">
    <source>
        <dbReference type="ARBA" id="ARBA00012438"/>
    </source>
</evidence>
<dbReference type="InterPro" id="IPR036097">
    <property type="entry name" value="HisK_dim/P_sf"/>
</dbReference>
<dbReference type="EC" id="2.7.13.3" evidence="2"/>
<dbReference type="InterPro" id="IPR011006">
    <property type="entry name" value="CheY-like_superfamily"/>
</dbReference>
<keyword evidence="10" id="KW-0067">ATP-binding</keyword>
<feature type="transmembrane region" description="Helical" evidence="7">
    <location>
        <begin position="21"/>
        <end position="46"/>
    </location>
</feature>
<dbReference type="PANTHER" id="PTHR45339">
    <property type="entry name" value="HYBRID SIGNAL TRANSDUCTION HISTIDINE KINASE J"/>
    <property type="match status" value="1"/>
</dbReference>
<dbReference type="InterPro" id="IPR001789">
    <property type="entry name" value="Sig_transdc_resp-reg_receiver"/>
</dbReference>
<evidence type="ECO:0000256" key="1">
    <source>
        <dbReference type="ARBA" id="ARBA00000085"/>
    </source>
</evidence>
<name>A0ABV6EQY6_9BRAD</name>
<dbReference type="RefSeq" id="WP_378386497.1">
    <property type="nucleotide sequence ID" value="NZ_JBHLWM010000003.1"/>
</dbReference>
<keyword evidence="3 5" id="KW-0597">Phosphoprotein</keyword>
<keyword evidence="7" id="KW-0472">Membrane</keyword>
<dbReference type="InterPro" id="IPR003661">
    <property type="entry name" value="HisK_dim/P_dom"/>
</dbReference>
<dbReference type="SMART" id="SM00448">
    <property type="entry name" value="REC"/>
    <property type="match status" value="1"/>
</dbReference>
<sequence>MRRGLRIGSRRRAWARRFPRLAVALRAGLVFAAAFAGAFGLISIVVPHSTPQVATLGVSLLMGLFCVALAVQSLRLRRLHQQLRRVILHNETLADRNWELQESNDLSRARRDTSDKPAAMGETDATRRAKSRLLAIASHEMRTPLGGIIGMSRLLLDTPLSPEQATYARAVKTSGESLLSLIDEFLDDARIDAGRIELEHAPFGLTPLIEEITELLAPRAQARGLEIAADVDERLPAQVVGDAARLRQVLLNLAGNAIKFTTEGGVALIVSPGERDGGIDVVVRDTGIGIAPEAQQRIFGEFEQADEAIARTYGGTGLGLSISERIVRRMGGRITLRSEPGVGSSFTVSLPLAAAGGGDVARLAPPDLSGQAVLIAAPLTVEAELVAQRLQRWGARTRVLRDPEDVRASLPDQSWAAILIDIGFGRDVAEALAQDVMADVAQRILLLTPAMRSEFLPDLPAAFTGYLVKPLRAASLAARLGGALIDVAAPGIADGEPPGFDQPNIAPSGLSVLIAEDNDINALLIRAMLNRLGHRAVVVTDGRQAVQHWLAAQRERTPFDLILMDLQMPRLDGIAASRQIRAQETTTAARPTPILALTANTLAEDRDACLAAGMDGVLIKPLDRDKLADVLADIAAMRPIAV</sequence>
<evidence type="ECO:0000259" key="8">
    <source>
        <dbReference type="PROSITE" id="PS50109"/>
    </source>
</evidence>
<evidence type="ECO:0000256" key="7">
    <source>
        <dbReference type="SAM" id="Phobius"/>
    </source>
</evidence>